<dbReference type="CDD" id="cd02947">
    <property type="entry name" value="TRX_family"/>
    <property type="match status" value="1"/>
</dbReference>
<dbReference type="InterPro" id="IPR005746">
    <property type="entry name" value="Thioredoxin"/>
</dbReference>
<gene>
    <name evidence="8" type="ORF">B1A74_06685</name>
</gene>
<evidence type="ECO:0000259" key="7">
    <source>
        <dbReference type="PROSITE" id="PS51352"/>
    </source>
</evidence>
<evidence type="ECO:0000256" key="5">
    <source>
        <dbReference type="ARBA" id="ARBA00023284"/>
    </source>
</evidence>
<sequence>MAVQELTQDNFESTITGNDIVIMDFWAPWCGPCQQFAPTFEEASNKHDDVVFAKVNTDEEQGIAGAFQIRSIPTLMIFREQVIVFSQPGVLSAAQLDEVLGKVRELDMEAVRADIEKQQQEQEQQAGGNA</sequence>
<keyword evidence="2" id="KW-0813">Transport</keyword>
<dbReference type="PROSITE" id="PS51352">
    <property type="entry name" value="THIOREDOXIN_2"/>
    <property type="match status" value="1"/>
</dbReference>
<dbReference type="FunFam" id="3.40.30.10:FF:000155">
    <property type="entry name" value="Thioredoxin"/>
    <property type="match status" value="1"/>
</dbReference>
<dbReference type="PANTHER" id="PTHR45663">
    <property type="entry name" value="GEO12009P1"/>
    <property type="match status" value="1"/>
</dbReference>
<keyword evidence="4" id="KW-1015">Disulfide bond</keyword>
<dbReference type="PROSITE" id="PS00194">
    <property type="entry name" value="THIOREDOXIN_1"/>
    <property type="match status" value="1"/>
</dbReference>
<evidence type="ECO:0000313" key="8">
    <source>
        <dbReference type="EMBL" id="OOC10317.1"/>
    </source>
</evidence>
<dbReference type="Proteomes" id="UP000189177">
    <property type="component" value="Unassembled WGS sequence"/>
</dbReference>
<organism evidence="8 9">
    <name type="scientific">Thioalkalivibrio halophilus</name>
    <dbReference type="NCBI Taxonomy" id="252474"/>
    <lineage>
        <taxon>Bacteria</taxon>
        <taxon>Pseudomonadati</taxon>
        <taxon>Pseudomonadota</taxon>
        <taxon>Gammaproteobacteria</taxon>
        <taxon>Chromatiales</taxon>
        <taxon>Ectothiorhodospiraceae</taxon>
        <taxon>Thioalkalivibrio</taxon>
    </lineage>
</organism>
<reference evidence="8 9" key="1">
    <citation type="submission" date="2017-02" db="EMBL/GenBank/DDBJ databases">
        <title>Genomic diversity within the haloalkaliphilic genus Thioalkalivibrio.</title>
        <authorList>
            <person name="Ahn A.-C."/>
            <person name="Meier-Kolthoff J."/>
            <person name="Overmars L."/>
            <person name="Richter M."/>
            <person name="Woyke T."/>
            <person name="Sorokin D.Y."/>
            <person name="Muyzer G."/>
        </authorList>
    </citation>
    <scope>NUCLEOTIDE SEQUENCE [LARGE SCALE GENOMIC DNA]</scope>
    <source>
        <strain evidence="8 9">HL17</strain>
    </source>
</reference>
<dbReference type="AlphaFoldDB" id="A0A1V2ZYX5"/>
<keyword evidence="5" id="KW-0676">Redox-active center</keyword>
<dbReference type="InterPro" id="IPR017937">
    <property type="entry name" value="Thioredoxin_CS"/>
</dbReference>
<keyword evidence="9" id="KW-1185">Reference proteome</keyword>
<dbReference type="PANTHER" id="PTHR45663:SF40">
    <property type="entry name" value="THIOREDOXIN 2"/>
    <property type="match status" value="1"/>
</dbReference>
<feature type="domain" description="Thioredoxin" evidence="7">
    <location>
        <begin position="1"/>
        <end position="105"/>
    </location>
</feature>
<dbReference type="OrthoDB" id="9790390at2"/>
<dbReference type="SUPFAM" id="SSF52833">
    <property type="entry name" value="Thioredoxin-like"/>
    <property type="match status" value="1"/>
</dbReference>
<dbReference type="InterPro" id="IPR013766">
    <property type="entry name" value="Thioredoxin_domain"/>
</dbReference>
<evidence type="ECO:0000256" key="1">
    <source>
        <dbReference type="ARBA" id="ARBA00008987"/>
    </source>
</evidence>
<dbReference type="STRING" id="252474.B1A74_06685"/>
<dbReference type="PRINTS" id="PR00421">
    <property type="entry name" value="THIOREDOXIN"/>
</dbReference>
<dbReference type="GO" id="GO:0005829">
    <property type="term" value="C:cytosol"/>
    <property type="evidence" value="ECO:0007669"/>
    <property type="project" value="TreeGrafter"/>
</dbReference>
<dbReference type="RefSeq" id="WP_024328207.1">
    <property type="nucleotide sequence ID" value="NZ_MUZR01000018.1"/>
</dbReference>
<evidence type="ECO:0000256" key="6">
    <source>
        <dbReference type="NCBIfam" id="TIGR01068"/>
    </source>
</evidence>
<dbReference type="Gene3D" id="3.40.30.10">
    <property type="entry name" value="Glutaredoxin"/>
    <property type="match status" value="1"/>
</dbReference>
<evidence type="ECO:0000256" key="4">
    <source>
        <dbReference type="ARBA" id="ARBA00023157"/>
    </source>
</evidence>
<dbReference type="InterPro" id="IPR036249">
    <property type="entry name" value="Thioredoxin-like_sf"/>
</dbReference>
<protein>
    <recommendedName>
        <fullName evidence="6">Thioredoxin</fullName>
    </recommendedName>
</protein>
<dbReference type="NCBIfam" id="TIGR01068">
    <property type="entry name" value="thioredoxin"/>
    <property type="match status" value="1"/>
</dbReference>
<keyword evidence="3" id="KW-0249">Electron transport</keyword>
<evidence type="ECO:0000313" key="9">
    <source>
        <dbReference type="Proteomes" id="UP000189177"/>
    </source>
</evidence>
<name>A0A1V2ZYX5_9GAMM</name>
<dbReference type="Pfam" id="PF00085">
    <property type="entry name" value="Thioredoxin"/>
    <property type="match status" value="1"/>
</dbReference>
<dbReference type="GO" id="GO:0015035">
    <property type="term" value="F:protein-disulfide reductase activity"/>
    <property type="evidence" value="ECO:0007669"/>
    <property type="project" value="UniProtKB-UniRule"/>
</dbReference>
<accession>A0A1V2ZYX5</accession>
<comment type="similarity">
    <text evidence="1">Belongs to the thioredoxin family.</text>
</comment>
<evidence type="ECO:0000256" key="3">
    <source>
        <dbReference type="ARBA" id="ARBA00022982"/>
    </source>
</evidence>
<comment type="caution">
    <text evidence="8">The sequence shown here is derived from an EMBL/GenBank/DDBJ whole genome shotgun (WGS) entry which is preliminary data.</text>
</comment>
<proteinExistence type="inferred from homology"/>
<dbReference type="EMBL" id="MUZR01000018">
    <property type="protein sequence ID" value="OOC10317.1"/>
    <property type="molecule type" value="Genomic_DNA"/>
</dbReference>
<evidence type="ECO:0000256" key="2">
    <source>
        <dbReference type="ARBA" id="ARBA00022448"/>
    </source>
</evidence>